<gene>
    <name evidence="1" type="ORF">MARPO_0101s0028</name>
</gene>
<protein>
    <submittedName>
        <fullName evidence="1">Uncharacterized protein</fullName>
    </submittedName>
</protein>
<keyword evidence="2" id="KW-1185">Reference proteome</keyword>
<dbReference type="Proteomes" id="UP000244005">
    <property type="component" value="Unassembled WGS sequence"/>
</dbReference>
<accession>A0A2R6WEG4</accession>
<sequence length="596" mass="69361">MLPKKQTNCFQKGHEATYGLRVTDVDPKTNLIRSVATRNAQYYTAPFRLESYRKPNETQHTSNWREYQALADDKKGSFFDGVVSIKSTLLSHFWLKTTPQLFKIDVAIVDTIIGSMYFDVDDEYDSDEEANERRALSIFVPVQDSSPENNENAHVVVYNIAIKNGSLFDMVVEFTFLGSSFCLTPCLAQSTKELTGMARYSVCNRRKVSSFIQVMCASNLYMLSELLIYYWAFFLALDGTTHQSTSYLDIRIRDDIHNFHLLALFVNEHHAWQSMLGAVAKMFDLSRLERLLDQHYDQWSEEHDWTARRRILFCSRTLISYLQRQQNLITEMKTTCPKVMIWYKKHMIDVQLYLDKKLPTCRPSAAWWVLMMTVHSFAQEASMLFMRLHGMTTLMSQQVVKLSNLLEMFCRLMEGKSELQAMTKTSASFDVHVVTGKFATPFSNVELFVWDLGTFVSTKLDKIPAENSVRLHVLQLVGLLLLSLALQLMSITVKRNNASEKASVNDQFPSVMPHELVKYRRSPFCATVRSQVYTEIDRRYRRRTRRVLLRCYHAEENLKLALDVYDHKTSFSNRFAKKYFEIYKFVHELIIKVTLC</sequence>
<dbReference type="AlphaFoldDB" id="A0A2R6WEG4"/>
<organism evidence="1 2">
    <name type="scientific">Marchantia polymorpha</name>
    <name type="common">Common liverwort</name>
    <name type="synonym">Marchantia aquatica</name>
    <dbReference type="NCBI Taxonomy" id="3197"/>
    <lineage>
        <taxon>Eukaryota</taxon>
        <taxon>Viridiplantae</taxon>
        <taxon>Streptophyta</taxon>
        <taxon>Embryophyta</taxon>
        <taxon>Marchantiophyta</taxon>
        <taxon>Marchantiopsida</taxon>
        <taxon>Marchantiidae</taxon>
        <taxon>Marchantiales</taxon>
        <taxon>Marchantiaceae</taxon>
        <taxon>Marchantia</taxon>
    </lineage>
</organism>
<evidence type="ECO:0000313" key="2">
    <source>
        <dbReference type="Proteomes" id="UP000244005"/>
    </source>
</evidence>
<proteinExistence type="predicted"/>
<dbReference type="EMBL" id="KZ772773">
    <property type="protein sequence ID" value="PTQ32234.1"/>
    <property type="molecule type" value="Genomic_DNA"/>
</dbReference>
<dbReference type="PANTHER" id="PTHR37067">
    <property type="entry name" value="PX DOMAIN-CONTAINING PROTEIN"/>
    <property type="match status" value="1"/>
</dbReference>
<dbReference type="OrthoDB" id="104509at2759"/>
<name>A0A2R6WEG4_MARPO</name>
<reference evidence="2" key="1">
    <citation type="journal article" date="2017" name="Cell">
        <title>Insights into land plant evolution garnered from the Marchantia polymorpha genome.</title>
        <authorList>
            <person name="Bowman J.L."/>
            <person name="Kohchi T."/>
            <person name="Yamato K.T."/>
            <person name="Jenkins J."/>
            <person name="Shu S."/>
            <person name="Ishizaki K."/>
            <person name="Yamaoka S."/>
            <person name="Nishihama R."/>
            <person name="Nakamura Y."/>
            <person name="Berger F."/>
            <person name="Adam C."/>
            <person name="Aki S.S."/>
            <person name="Althoff F."/>
            <person name="Araki T."/>
            <person name="Arteaga-Vazquez M.A."/>
            <person name="Balasubrmanian S."/>
            <person name="Barry K."/>
            <person name="Bauer D."/>
            <person name="Boehm C.R."/>
            <person name="Briginshaw L."/>
            <person name="Caballero-Perez J."/>
            <person name="Catarino B."/>
            <person name="Chen F."/>
            <person name="Chiyoda S."/>
            <person name="Chovatia M."/>
            <person name="Davies K.M."/>
            <person name="Delmans M."/>
            <person name="Demura T."/>
            <person name="Dierschke T."/>
            <person name="Dolan L."/>
            <person name="Dorantes-Acosta A.E."/>
            <person name="Eklund D.M."/>
            <person name="Florent S.N."/>
            <person name="Flores-Sandoval E."/>
            <person name="Fujiyama A."/>
            <person name="Fukuzawa H."/>
            <person name="Galik B."/>
            <person name="Grimanelli D."/>
            <person name="Grimwood J."/>
            <person name="Grossniklaus U."/>
            <person name="Hamada T."/>
            <person name="Haseloff J."/>
            <person name="Hetherington A.J."/>
            <person name="Higo A."/>
            <person name="Hirakawa Y."/>
            <person name="Hundley H.N."/>
            <person name="Ikeda Y."/>
            <person name="Inoue K."/>
            <person name="Inoue S.I."/>
            <person name="Ishida S."/>
            <person name="Jia Q."/>
            <person name="Kakita M."/>
            <person name="Kanazawa T."/>
            <person name="Kawai Y."/>
            <person name="Kawashima T."/>
            <person name="Kennedy M."/>
            <person name="Kinose K."/>
            <person name="Kinoshita T."/>
            <person name="Kohara Y."/>
            <person name="Koide E."/>
            <person name="Komatsu K."/>
            <person name="Kopischke S."/>
            <person name="Kubo M."/>
            <person name="Kyozuka J."/>
            <person name="Lagercrantz U."/>
            <person name="Lin S.S."/>
            <person name="Lindquist E."/>
            <person name="Lipzen A.M."/>
            <person name="Lu C.W."/>
            <person name="De Luna E."/>
            <person name="Martienssen R.A."/>
            <person name="Minamino N."/>
            <person name="Mizutani M."/>
            <person name="Mizutani M."/>
            <person name="Mochizuki N."/>
            <person name="Monte I."/>
            <person name="Mosher R."/>
            <person name="Nagasaki H."/>
            <person name="Nakagami H."/>
            <person name="Naramoto S."/>
            <person name="Nishitani K."/>
            <person name="Ohtani M."/>
            <person name="Okamoto T."/>
            <person name="Okumura M."/>
            <person name="Phillips J."/>
            <person name="Pollak B."/>
            <person name="Reinders A."/>
            <person name="Rovekamp M."/>
            <person name="Sano R."/>
            <person name="Sawa S."/>
            <person name="Schmid M.W."/>
            <person name="Shirakawa M."/>
            <person name="Solano R."/>
            <person name="Spunde A."/>
            <person name="Suetsugu N."/>
            <person name="Sugano S."/>
            <person name="Sugiyama A."/>
            <person name="Sun R."/>
            <person name="Suzuki Y."/>
            <person name="Takenaka M."/>
            <person name="Takezawa D."/>
            <person name="Tomogane H."/>
            <person name="Tsuzuki M."/>
            <person name="Ueda T."/>
            <person name="Umeda M."/>
            <person name="Ward J.M."/>
            <person name="Watanabe Y."/>
            <person name="Yazaki K."/>
            <person name="Yokoyama R."/>
            <person name="Yoshitake Y."/>
            <person name="Yotsui I."/>
            <person name="Zachgo S."/>
            <person name="Schmutz J."/>
        </authorList>
    </citation>
    <scope>NUCLEOTIDE SEQUENCE [LARGE SCALE GENOMIC DNA]</scope>
    <source>
        <strain evidence="2">Tak-1</strain>
    </source>
</reference>
<evidence type="ECO:0000313" key="1">
    <source>
        <dbReference type="EMBL" id="PTQ32234.1"/>
    </source>
</evidence>
<dbReference type="PANTHER" id="PTHR37067:SF3">
    <property type="entry name" value="PX DOMAIN-CONTAINING PROTEIN"/>
    <property type="match status" value="1"/>
</dbReference>